<sequence>MRYPDFSDSPTRTGVVIVVLVGLLVLAAPFAARAVVSTPAPQAEPVSAGSVTLVDAHGTPLVCPRTENRPAQDDTGVGGMWTWDCANDVRASARVELSPADGEAPAALTRYFWQMTSGEDLRPDDIAHPAPHVAVGQRGDIAAASVQRGDTTTYFSASGGDGVDLISRLAAEEAMHQ</sequence>
<organism evidence="1 2">
    <name type="scientific">Corynebacterium godavarianum</name>
    <dbReference type="NCBI Taxonomy" id="2054421"/>
    <lineage>
        <taxon>Bacteria</taxon>
        <taxon>Bacillati</taxon>
        <taxon>Actinomycetota</taxon>
        <taxon>Actinomycetes</taxon>
        <taxon>Mycobacteriales</taxon>
        <taxon>Corynebacteriaceae</taxon>
        <taxon>Corynebacterium</taxon>
    </lineage>
</organism>
<keyword evidence="2" id="KW-1185">Reference proteome</keyword>
<comment type="caution">
    <text evidence="1">The sequence shown here is derived from an EMBL/GenBank/DDBJ whole genome shotgun (WGS) entry which is preliminary data.</text>
</comment>
<dbReference type="EMBL" id="VMHH01000002">
    <property type="protein sequence ID" value="TSJ75409.1"/>
    <property type="molecule type" value="Genomic_DNA"/>
</dbReference>
<evidence type="ECO:0000313" key="1">
    <source>
        <dbReference type="EMBL" id="TSJ75409.1"/>
    </source>
</evidence>
<accession>A0ABY3E6J4</accession>
<evidence type="ECO:0000313" key="2">
    <source>
        <dbReference type="Proteomes" id="UP000320747"/>
    </source>
</evidence>
<evidence type="ECO:0008006" key="3">
    <source>
        <dbReference type="Google" id="ProtNLM"/>
    </source>
</evidence>
<gene>
    <name evidence="1" type="ORF">FPH17_03070</name>
</gene>
<proteinExistence type="predicted"/>
<dbReference type="RefSeq" id="WP_154878654.1">
    <property type="nucleotide sequence ID" value="NZ_JAADJX010000001.1"/>
</dbReference>
<dbReference type="Proteomes" id="UP000320747">
    <property type="component" value="Unassembled WGS sequence"/>
</dbReference>
<reference evidence="1 2" key="1">
    <citation type="submission" date="2019-07" db="EMBL/GenBank/DDBJ databases">
        <title>Draft genome of Corynebacterium godavarianum and other related strains.</title>
        <authorList>
            <person name="Bernier A.-M."/>
            <person name="Bernard K."/>
        </authorList>
    </citation>
    <scope>NUCLEOTIDE SEQUENCE [LARGE SCALE GENOMIC DNA]</scope>
    <source>
        <strain evidence="1 2">LMG 29598</strain>
    </source>
</reference>
<name>A0ABY3E6J4_9CORY</name>
<protein>
    <recommendedName>
        <fullName evidence="3">Secreted protein</fullName>
    </recommendedName>
</protein>